<feature type="domain" description="Transglutaminase-like" evidence="1">
    <location>
        <begin position="97"/>
        <end position="161"/>
    </location>
</feature>
<keyword evidence="3" id="KW-1185">Reference proteome</keyword>
<gene>
    <name evidence="2" type="ORF">RM844_01140</name>
</gene>
<dbReference type="SMART" id="SM00460">
    <property type="entry name" value="TGc"/>
    <property type="match status" value="1"/>
</dbReference>
<reference evidence="3" key="1">
    <citation type="submission" date="2023-07" db="EMBL/GenBank/DDBJ databases">
        <title>30 novel species of actinomycetes from the DSMZ collection.</title>
        <authorList>
            <person name="Nouioui I."/>
        </authorList>
    </citation>
    <scope>NUCLEOTIDE SEQUENCE [LARGE SCALE GENOMIC DNA]</scope>
    <source>
        <strain evidence="3">DSM 44915</strain>
    </source>
</reference>
<dbReference type="InterPro" id="IPR038765">
    <property type="entry name" value="Papain-like_cys_pep_sf"/>
</dbReference>
<proteinExistence type="predicted"/>
<accession>A0ABU2JIS5</accession>
<dbReference type="RefSeq" id="WP_311663589.1">
    <property type="nucleotide sequence ID" value="NZ_JAVREO010000001.1"/>
</dbReference>
<comment type="caution">
    <text evidence="2">The sequence shown here is derived from an EMBL/GenBank/DDBJ whole genome shotgun (WGS) entry which is preliminary data.</text>
</comment>
<dbReference type="Gene3D" id="3.10.620.30">
    <property type="match status" value="1"/>
</dbReference>
<organism evidence="2 3">
    <name type="scientific">Streptomyces chisholmiae</name>
    <dbReference type="NCBI Taxonomy" id="3075540"/>
    <lineage>
        <taxon>Bacteria</taxon>
        <taxon>Bacillati</taxon>
        <taxon>Actinomycetota</taxon>
        <taxon>Actinomycetes</taxon>
        <taxon>Kitasatosporales</taxon>
        <taxon>Streptomycetaceae</taxon>
        <taxon>Streptomyces</taxon>
    </lineage>
</organism>
<dbReference type="Pfam" id="PF01841">
    <property type="entry name" value="Transglut_core"/>
    <property type="match status" value="1"/>
</dbReference>
<dbReference type="Proteomes" id="UP001183410">
    <property type="component" value="Unassembled WGS sequence"/>
</dbReference>
<dbReference type="EMBL" id="JAVREO010000001">
    <property type="protein sequence ID" value="MDT0264888.1"/>
    <property type="molecule type" value="Genomic_DNA"/>
</dbReference>
<dbReference type="SUPFAM" id="SSF54001">
    <property type="entry name" value="Cysteine proteinases"/>
    <property type="match status" value="1"/>
</dbReference>
<evidence type="ECO:0000313" key="3">
    <source>
        <dbReference type="Proteomes" id="UP001183410"/>
    </source>
</evidence>
<protein>
    <submittedName>
        <fullName evidence="2">Transglutaminase-like domain-containing protein</fullName>
    </submittedName>
</protein>
<sequence>MPTVAPLAPEVAAYYRAQSAYSDPGQLVDSYAALPTDVGELARLARGLVIHRLEGDHLKYAIPEDRLHHDAETRYLDDILRIVLDRNSAPLTEERPLDDRFVGICRDFALLLCSFLRHVGVPARLRYGFADYFSDDGFHADHVVTEYWDPHRGWLLADPNVATDPPPGIDPLDVSRDRFLLAGTAWQAIRAGTADPGRFGVRTPGADLVGEWFVCGALLLDLAMLNKTEPLLWDVWGEGASNDADLTDATRALYDRVAELTAPDVAFTAARELYTSHDGLRAPATVRSDAPFLGSCQVTLRPA</sequence>
<dbReference type="InterPro" id="IPR002931">
    <property type="entry name" value="Transglutaminase-like"/>
</dbReference>
<name>A0ABU2JIS5_9ACTN</name>
<evidence type="ECO:0000313" key="2">
    <source>
        <dbReference type="EMBL" id="MDT0264888.1"/>
    </source>
</evidence>
<evidence type="ECO:0000259" key="1">
    <source>
        <dbReference type="SMART" id="SM00460"/>
    </source>
</evidence>